<dbReference type="Proteomes" id="UP000648187">
    <property type="component" value="Unassembled WGS sequence"/>
</dbReference>
<comment type="caution">
    <text evidence="1">The sequence shown here is derived from an EMBL/GenBank/DDBJ whole genome shotgun (WGS) entry which is preliminary data.</text>
</comment>
<accession>A0A835GI62</accession>
<gene>
    <name evidence="1" type="ORF">HW555_006713</name>
</gene>
<protein>
    <submittedName>
        <fullName evidence="1">Uncharacterized protein</fullName>
    </submittedName>
</protein>
<proteinExistence type="predicted"/>
<sequence length="76" mass="8647">MNYDCITPFAQKKLILCVALLHREAKAQTGPIAGFIRTNLIGHPVIHDKVSYVSTLMWQLKDEDNSFLCMEIKGRN</sequence>
<organism evidence="1 2">
    <name type="scientific">Spodoptera exigua</name>
    <name type="common">Beet armyworm</name>
    <name type="synonym">Noctua fulgens</name>
    <dbReference type="NCBI Taxonomy" id="7107"/>
    <lineage>
        <taxon>Eukaryota</taxon>
        <taxon>Metazoa</taxon>
        <taxon>Ecdysozoa</taxon>
        <taxon>Arthropoda</taxon>
        <taxon>Hexapoda</taxon>
        <taxon>Insecta</taxon>
        <taxon>Pterygota</taxon>
        <taxon>Neoptera</taxon>
        <taxon>Endopterygota</taxon>
        <taxon>Lepidoptera</taxon>
        <taxon>Glossata</taxon>
        <taxon>Ditrysia</taxon>
        <taxon>Noctuoidea</taxon>
        <taxon>Noctuidae</taxon>
        <taxon>Amphipyrinae</taxon>
        <taxon>Spodoptera</taxon>
    </lineage>
</organism>
<name>A0A835GI62_SPOEX</name>
<dbReference type="EMBL" id="JACKWZ010000103">
    <property type="protein sequence ID" value="KAF9415743.1"/>
    <property type="molecule type" value="Genomic_DNA"/>
</dbReference>
<evidence type="ECO:0000313" key="2">
    <source>
        <dbReference type="Proteomes" id="UP000648187"/>
    </source>
</evidence>
<dbReference type="AlphaFoldDB" id="A0A835GI62"/>
<reference evidence="1" key="1">
    <citation type="submission" date="2020-08" db="EMBL/GenBank/DDBJ databases">
        <title>Spodoptera exigua strain:BAW_Kor-Di-RS1 Genome sequencing and assembly.</title>
        <authorList>
            <person name="Kim J."/>
            <person name="Nam H.Y."/>
            <person name="Kwon M."/>
            <person name="Choi J.H."/>
            <person name="Cho S.R."/>
            <person name="Kim G.-H."/>
        </authorList>
    </citation>
    <scope>NUCLEOTIDE SEQUENCE</scope>
    <source>
        <strain evidence="1">BAW_Kor-Di-RS1</strain>
        <tissue evidence="1">Whole-body</tissue>
    </source>
</reference>
<keyword evidence="2" id="KW-1185">Reference proteome</keyword>
<evidence type="ECO:0000313" key="1">
    <source>
        <dbReference type="EMBL" id="KAF9415743.1"/>
    </source>
</evidence>